<proteinExistence type="inferred from homology"/>
<dbReference type="SUPFAM" id="SSF52833">
    <property type="entry name" value="Thioredoxin-like"/>
    <property type="match status" value="1"/>
</dbReference>
<dbReference type="CDD" id="cd06183">
    <property type="entry name" value="cyt_b5_reduct_like"/>
    <property type="match status" value="1"/>
</dbReference>
<dbReference type="AlphaFoldDB" id="A0A8H4KCN1"/>
<dbReference type="PANTHER" id="PTHR31902">
    <property type="entry name" value="ACTIN PATCHES DISTAL PROTEIN 1"/>
    <property type="match status" value="1"/>
</dbReference>
<dbReference type="Pfam" id="PF00970">
    <property type="entry name" value="FAD_binding_6"/>
    <property type="match status" value="1"/>
</dbReference>
<protein>
    <recommendedName>
        <fullName evidence="5">Altered inheritance of mitochondria protein 32</fullName>
    </recommendedName>
</protein>
<evidence type="ECO:0000256" key="6">
    <source>
        <dbReference type="SAM" id="MobiDB-lite"/>
    </source>
</evidence>
<dbReference type="Pfam" id="PF06999">
    <property type="entry name" value="Suc_Fer-like"/>
    <property type="match status" value="1"/>
</dbReference>
<feature type="domain" description="FAD-binding FR-type" evidence="7">
    <location>
        <begin position="361"/>
        <end position="542"/>
    </location>
</feature>
<dbReference type="InterPro" id="IPR036249">
    <property type="entry name" value="Thioredoxin-like_sf"/>
</dbReference>
<evidence type="ECO:0000259" key="7">
    <source>
        <dbReference type="PROSITE" id="PS51384"/>
    </source>
</evidence>
<dbReference type="OrthoDB" id="10253744at2759"/>
<dbReference type="PRINTS" id="PR00406">
    <property type="entry name" value="CYTB5RDTASE"/>
</dbReference>
<keyword evidence="3" id="KW-0274">FAD</keyword>
<name>A0A8H4KCN1_9HYPO</name>
<dbReference type="Gene3D" id="3.40.30.10">
    <property type="entry name" value="Glutaredoxin"/>
    <property type="match status" value="1"/>
</dbReference>
<dbReference type="InterPro" id="IPR008333">
    <property type="entry name" value="Cbr1-like_FAD-bd_dom"/>
</dbReference>
<dbReference type="InterPro" id="IPR039261">
    <property type="entry name" value="FNR_nucleotide-bd"/>
</dbReference>
<dbReference type="InterPro" id="IPR017927">
    <property type="entry name" value="FAD-bd_FR_type"/>
</dbReference>
<dbReference type="GO" id="GO:0016491">
    <property type="term" value="F:oxidoreductase activity"/>
    <property type="evidence" value="ECO:0007669"/>
    <property type="project" value="InterPro"/>
</dbReference>
<reference evidence="8" key="1">
    <citation type="submission" date="2020-01" db="EMBL/GenBank/DDBJ databases">
        <title>Identification and distribution of gene clusters putatively required for synthesis of sphingolipid metabolism inhibitors in phylogenetically diverse species of the filamentous fungus Fusarium.</title>
        <authorList>
            <person name="Kim H.-S."/>
            <person name="Busman M."/>
            <person name="Brown D.W."/>
            <person name="Divon H."/>
            <person name="Uhlig S."/>
            <person name="Proctor R.H."/>
        </authorList>
    </citation>
    <scope>NUCLEOTIDE SEQUENCE</scope>
    <source>
        <strain evidence="8">NRRL 53441</strain>
    </source>
</reference>
<dbReference type="Proteomes" id="UP000605986">
    <property type="component" value="Unassembled WGS sequence"/>
</dbReference>
<dbReference type="Gene3D" id="2.40.30.10">
    <property type="entry name" value="Translation factors"/>
    <property type="match status" value="1"/>
</dbReference>
<keyword evidence="9" id="KW-1185">Reference proteome</keyword>
<evidence type="ECO:0000256" key="4">
    <source>
        <dbReference type="ARBA" id="ARBA00038208"/>
    </source>
</evidence>
<evidence type="ECO:0000313" key="9">
    <source>
        <dbReference type="Proteomes" id="UP000605986"/>
    </source>
</evidence>
<comment type="cofactor">
    <cofactor evidence="1">
        <name>FAD</name>
        <dbReference type="ChEBI" id="CHEBI:57692"/>
    </cofactor>
</comment>
<evidence type="ECO:0000256" key="2">
    <source>
        <dbReference type="ARBA" id="ARBA00022630"/>
    </source>
</evidence>
<dbReference type="PANTHER" id="PTHR31902:SF7">
    <property type="entry name" value="ALTERED INHERITANCE OF MITOCHONDRIA PROTEIN 32"/>
    <property type="match status" value="1"/>
</dbReference>
<dbReference type="InterPro" id="IPR009737">
    <property type="entry name" value="Aim32/Apd1-like"/>
</dbReference>
<evidence type="ECO:0000256" key="5">
    <source>
        <dbReference type="ARBA" id="ARBA00040895"/>
    </source>
</evidence>
<comment type="similarity">
    <text evidence="4">Belongs to the AIM32 family.</text>
</comment>
<dbReference type="Gene3D" id="3.40.50.80">
    <property type="entry name" value="Nucleotide-binding domain of ferredoxin-NADP reductase (FNR) module"/>
    <property type="match status" value="1"/>
</dbReference>
<organism evidence="8 9">
    <name type="scientific">Fusarium austroafricanum</name>
    <dbReference type="NCBI Taxonomy" id="2364996"/>
    <lineage>
        <taxon>Eukaryota</taxon>
        <taxon>Fungi</taxon>
        <taxon>Dikarya</taxon>
        <taxon>Ascomycota</taxon>
        <taxon>Pezizomycotina</taxon>
        <taxon>Sordariomycetes</taxon>
        <taxon>Hypocreomycetidae</taxon>
        <taxon>Hypocreales</taxon>
        <taxon>Nectriaceae</taxon>
        <taxon>Fusarium</taxon>
        <taxon>Fusarium concolor species complex</taxon>
    </lineage>
</organism>
<accession>A0A8H4KCN1</accession>
<dbReference type="SUPFAM" id="SSF52343">
    <property type="entry name" value="Ferredoxin reductase-like, C-terminal NADP-linked domain"/>
    <property type="match status" value="1"/>
</dbReference>
<dbReference type="EMBL" id="JAADJG010000378">
    <property type="protein sequence ID" value="KAF4447785.1"/>
    <property type="molecule type" value="Genomic_DNA"/>
</dbReference>
<sequence>MSLRPCTNVTRRYISGLSSTPRRAFAHRTRQTRPPPPPPFNTVPTCPEPTCGCAATPAMPEDLPLDREGPLKGAIAGYAEHVLICTGNADWPSRIEDDNGGDCLAADLKELFGRGGTYSDPFHNVSVLNSSFPSSISPRPQLQTTSAYLLPSFKYVPFLPRVSFDSVEALAKGFLLPKKLHPMHEGLSPIHRDRLTRKEGYQGLLPGVQDVRDVLVLICGHTGRDARCGIMAPVLQTEFEDKLTMEGFDVLHGPVQINLNDSQRIQGDVGEGKTTARIGLISHIGGHKFAGNVIIYLPPGLKMGDEPHPLAGCGIWYGRVDPKNVEGIVKETILKGNVVADMFRGGIDAQHKMLRIRPSTLQARPLNISSRTLSTSPSLRQLTSHKPDFSAPLQARIFPIIIACGIILVGGGYYLLTPPSRPNTLNDITFVPYAITAREAISPTSFVITAVPRTPNPSLPYINPSDNRWSNPLWSVEFKQPEVQISRHYTPLPPLSTEDPTDGSLRFYIRTVGDGEMSNYLGRRQVGEDVFLRGPHVGFELAERLGEHSRLVFLAGGTGVVPGIQAAKAVLEANEKSSVDLLWAVRKREEIQSSAPSKQSSWKFWQEQKPTALGFEVENPSPVTKRLQDLKMAYGDRLRIQVVVDEEGTRFQDKDISNAIAASPGTTASFNAGCWFHDQAMHVHASEFALPEGPGCVCKPSEGTTPGKNLFIVSGPDGFIEYYAGPKIWLGGQQTQGPISGVAAYLQRHNPALARDWLVLKM</sequence>
<feature type="region of interest" description="Disordered" evidence="6">
    <location>
        <begin position="20"/>
        <end position="43"/>
    </location>
</feature>
<keyword evidence="2" id="KW-0285">Flavoprotein</keyword>
<evidence type="ECO:0000256" key="1">
    <source>
        <dbReference type="ARBA" id="ARBA00001974"/>
    </source>
</evidence>
<dbReference type="InterPro" id="IPR017938">
    <property type="entry name" value="Riboflavin_synthase-like_b-brl"/>
</dbReference>
<gene>
    <name evidence="8" type="ORF">F53441_8735</name>
</gene>
<dbReference type="PROSITE" id="PS51384">
    <property type="entry name" value="FAD_FR"/>
    <property type="match status" value="1"/>
</dbReference>
<dbReference type="CDD" id="cd03062">
    <property type="entry name" value="TRX_Fd_Sucrase"/>
    <property type="match status" value="1"/>
</dbReference>
<dbReference type="SUPFAM" id="SSF63380">
    <property type="entry name" value="Riboflavin synthase domain-like"/>
    <property type="match status" value="1"/>
</dbReference>
<evidence type="ECO:0000256" key="3">
    <source>
        <dbReference type="ARBA" id="ARBA00022827"/>
    </source>
</evidence>
<evidence type="ECO:0000313" key="8">
    <source>
        <dbReference type="EMBL" id="KAF4447785.1"/>
    </source>
</evidence>
<comment type="caution">
    <text evidence="8">The sequence shown here is derived from an EMBL/GenBank/DDBJ whole genome shotgun (WGS) entry which is preliminary data.</text>
</comment>